<keyword evidence="4" id="KW-0472">Membrane</keyword>
<organism evidence="6">
    <name type="scientific">viral metagenome</name>
    <dbReference type="NCBI Taxonomy" id="1070528"/>
    <lineage>
        <taxon>unclassified sequences</taxon>
        <taxon>metagenomes</taxon>
        <taxon>organismal metagenomes</taxon>
    </lineage>
</organism>
<dbReference type="InterPro" id="IPR003406">
    <property type="entry name" value="Glyco_trans_14"/>
</dbReference>
<keyword evidence="5" id="KW-0325">Glycoprotein</keyword>
<reference evidence="6" key="1">
    <citation type="journal article" date="2020" name="Nature">
        <title>Giant virus diversity and host interactions through global metagenomics.</title>
        <authorList>
            <person name="Schulz F."/>
            <person name="Roux S."/>
            <person name="Paez-Espino D."/>
            <person name="Jungbluth S."/>
            <person name="Walsh D.A."/>
            <person name="Denef V.J."/>
            <person name="McMahon K.D."/>
            <person name="Konstantinidis K.T."/>
            <person name="Eloe-Fadrosh E.A."/>
            <person name="Kyrpides N.C."/>
            <person name="Woyke T."/>
        </authorList>
    </citation>
    <scope>NUCLEOTIDE SEQUENCE</scope>
    <source>
        <strain evidence="6">GVMAG-S-ERX556022-25</strain>
    </source>
</reference>
<name>A0A6C0AYI8_9ZZZZ</name>
<dbReference type="GO" id="GO:0016757">
    <property type="term" value="F:glycosyltransferase activity"/>
    <property type="evidence" value="ECO:0007669"/>
    <property type="project" value="UniProtKB-KW"/>
</dbReference>
<protein>
    <recommendedName>
        <fullName evidence="7">Core-2/I-Branching enzyme</fullName>
    </recommendedName>
</protein>
<keyword evidence="3" id="KW-0808">Transferase</keyword>
<evidence type="ECO:0000256" key="4">
    <source>
        <dbReference type="ARBA" id="ARBA00023136"/>
    </source>
</evidence>
<sequence length="270" mass="32302">MKRLAFCFLIYDEIIHEELWYEYFQNVDISKYSIYIHYKTNKPLKYFDNFKLDFCCETKWGSHSLIHAHNLLFKKALDDDNYKIISLSQSCIPLKSFDYIYNFLTKDDLCHFNICPNQRGWHRAKNLIDRGILQKFIHKTSNWFILNRKIAQLVTNIDKETINKLYSDIRSAEEHYYITTIYLNNMQDNVSFTPDLALATTFTNWHNMQYKFNNPPKHVNLKNYKEISKEELSYLCNSNPLPLFGRKFLPNCIVTPDNKPLKDILITYIT</sequence>
<dbReference type="Pfam" id="PF02485">
    <property type="entry name" value="Branch"/>
    <property type="match status" value="1"/>
</dbReference>
<dbReference type="PANTHER" id="PTHR31042:SF150">
    <property type="entry name" value="OS06G0661900 PROTEIN"/>
    <property type="match status" value="1"/>
</dbReference>
<comment type="subcellular location">
    <subcellularLocation>
        <location evidence="1">Membrane</location>
        <topology evidence="1">Single-pass type II membrane protein</topology>
    </subcellularLocation>
</comment>
<dbReference type="PANTHER" id="PTHR31042">
    <property type="entry name" value="CORE-2/I-BRANCHING BETA-1,6-N-ACETYLGLUCOSAMINYLTRANSFERASE FAMILY PROTEIN-RELATED"/>
    <property type="match status" value="1"/>
</dbReference>
<dbReference type="GO" id="GO:0016020">
    <property type="term" value="C:membrane"/>
    <property type="evidence" value="ECO:0007669"/>
    <property type="project" value="UniProtKB-SubCell"/>
</dbReference>
<dbReference type="AlphaFoldDB" id="A0A6C0AYI8"/>
<accession>A0A6C0AYI8</accession>
<dbReference type="InterPro" id="IPR044174">
    <property type="entry name" value="BC10-like"/>
</dbReference>
<evidence type="ECO:0000256" key="1">
    <source>
        <dbReference type="ARBA" id="ARBA00004606"/>
    </source>
</evidence>
<evidence type="ECO:0000256" key="2">
    <source>
        <dbReference type="ARBA" id="ARBA00022676"/>
    </source>
</evidence>
<keyword evidence="2" id="KW-0328">Glycosyltransferase</keyword>
<evidence type="ECO:0000313" key="6">
    <source>
        <dbReference type="EMBL" id="QHS84848.1"/>
    </source>
</evidence>
<evidence type="ECO:0000256" key="5">
    <source>
        <dbReference type="ARBA" id="ARBA00023180"/>
    </source>
</evidence>
<proteinExistence type="predicted"/>
<evidence type="ECO:0000256" key="3">
    <source>
        <dbReference type="ARBA" id="ARBA00022679"/>
    </source>
</evidence>
<evidence type="ECO:0008006" key="7">
    <source>
        <dbReference type="Google" id="ProtNLM"/>
    </source>
</evidence>
<dbReference type="EMBL" id="MN738816">
    <property type="protein sequence ID" value="QHS84848.1"/>
    <property type="molecule type" value="Genomic_DNA"/>
</dbReference>